<dbReference type="CDD" id="cd00920">
    <property type="entry name" value="Cupredoxin"/>
    <property type="match status" value="1"/>
</dbReference>
<dbReference type="InterPro" id="IPR028096">
    <property type="entry name" value="EfeO_Cupredoxin"/>
</dbReference>
<protein>
    <recommendedName>
        <fullName evidence="3">EfeO-type cupredoxin-like domain-containing protein</fullName>
    </recommendedName>
</protein>
<organism evidence="4 5">
    <name type="scientific">Candidatus Magasanikbacteria bacterium RIFOXYC2_FULL_42_28</name>
    <dbReference type="NCBI Taxonomy" id="1798704"/>
    <lineage>
        <taxon>Bacteria</taxon>
        <taxon>Candidatus Magasanikiibacteriota</taxon>
    </lineage>
</organism>
<evidence type="ECO:0000256" key="1">
    <source>
        <dbReference type="ARBA" id="ARBA00022723"/>
    </source>
</evidence>
<dbReference type="Proteomes" id="UP000177907">
    <property type="component" value="Unassembled WGS sequence"/>
</dbReference>
<evidence type="ECO:0000256" key="2">
    <source>
        <dbReference type="SAM" id="SignalP"/>
    </source>
</evidence>
<name>A0A1F6NW30_9BACT</name>
<keyword evidence="1" id="KW-0479">Metal-binding</keyword>
<dbReference type="InterPro" id="IPR033138">
    <property type="entry name" value="Cu_oxidase_CS"/>
</dbReference>
<feature type="signal peptide" evidence="2">
    <location>
        <begin position="1"/>
        <end position="23"/>
    </location>
</feature>
<dbReference type="GO" id="GO:0046872">
    <property type="term" value="F:metal ion binding"/>
    <property type="evidence" value="ECO:0007669"/>
    <property type="project" value="UniProtKB-KW"/>
</dbReference>
<accession>A0A1F6NW30</accession>
<gene>
    <name evidence="4" type="ORF">A3J93_00085</name>
</gene>
<comment type="caution">
    <text evidence="4">The sequence shown here is derived from an EMBL/GenBank/DDBJ whole genome shotgun (WGS) entry which is preliminary data.</text>
</comment>
<dbReference type="Gene3D" id="2.60.40.420">
    <property type="entry name" value="Cupredoxins - blue copper proteins"/>
    <property type="match status" value="1"/>
</dbReference>
<dbReference type="STRING" id="1798704.A3J93_00085"/>
<proteinExistence type="predicted"/>
<dbReference type="Pfam" id="PF13473">
    <property type="entry name" value="Cupredoxin_1"/>
    <property type="match status" value="1"/>
</dbReference>
<evidence type="ECO:0000313" key="5">
    <source>
        <dbReference type="Proteomes" id="UP000177907"/>
    </source>
</evidence>
<dbReference type="SUPFAM" id="SSF49503">
    <property type="entry name" value="Cupredoxins"/>
    <property type="match status" value="1"/>
</dbReference>
<dbReference type="PROSITE" id="PS51257">
    <property type="entry name" value="PROKAR_LIPOPROTEIN"/>
    <property type="match status" value="1"/>
</dbReference>
<sequence length="167" mass="17821">MNKYVVSLGGMVVALVIVGAGCASPVAEKTEAPEANEEAVETTMPALDDATVVLPEVQAEAQVEPITTEQPAVVAENAATFDVSGVNFAFDLKEIKVKKGQTITINFKSDMGFHDLVIDEFNVRTPQLKDPGTANVTFVADKVGTFEYYCSVGQHRVNGMVGNLIVE</sequence>
<feature type="domain" description="EfeO-type cupredoxin-like" evidence="3">
    <location>
        <begin position="75"/>
        <end position="165"/>
    </location>
</feature>
<reference evidence="4 5" key="1">
    <citation type="journal article" date="2016" name="Nat. Commun.">
        <title>Thousands of microbial genomes shed light on interconnected biogeochemical processes in an aquifer system.</title>
        <authorList>
            <person name="Anantharaman K."/>
            <person name="Brown C.T."/>
            <person name="Hug L.A."/>
            <person name="Sharon I."/>
            <person name="Castelle C.J."/>
            <person name="Probst A.J."/>
            <person name="Thomas B.C."/>
            <person name="Singh A."/>
            <person name="Wilkins M.J."/>
            <person name="Karaoz U."/>
            <person name="Brodie E.L."/>
            <person name="Williams K.H."/>
            <person name="Hubbard S.S."/>
            <person name="Banfield J.F."/>
        </authorList>
    </citation>
    <scope>NUCLEOTIDE SEQUENCE [LARGE SCALE GENOMIC DNA]</scope>
</reference>
<keyword evidence="2" id="KW-0732">Signal</keyword>
<evidence type="ECO:0000259" key="3">
    <source>
        <dbReference type="Pfam" id="PF13473"/>
    </source>
</evidence>
<feature type="chain" id="PRO_5009525865" description="EfeO-type cupredoxin-like domain-containing protein" evidence="2">
    <location>
        <begin position="24"/>
        <end position="167"/>
    </location>
</feature>
<dbReference type="EMBL" id="MFQZ01000005">
    <property type="protein sequence ID" value="OGH88129.1"/>
    <property type="molecule type" value="Genomic_DNA"/>
</dbReference>
<dbReference type="PROSITE" id="PS00079">
    <property type="entry name" value="MULTICOPPER_OXIDASE1"/>
    <property type="match status" value="1"/>
</dbReference>
<dbReference type="InterPro" id="IPR008972">
    <property type="entry name" value="Cupredoxin"/>
</dbReference>
<evidence type="ECO:0000313" key="4">
    <source>
        <dbReference type="EMBL" id="OGH88129.1"/>
    </source>
</evidence>
<dbReference type="AlphaFoldDB" id="A0A1F6NW30"/>